<dbReference type="RefSeq" id="WP_110858321.1">
    <property type="nucleotide sequence ID" value="NZ_LS991949.1"/>
</dbReference>
<dbReference type="NCBIfam" id="NF045842">
    <property type="entry name" value="MIP_near_MIB"/>
    <property type="match status" value="1"/>
</dbReference>
<reference evidence="3 4" key="1">
    <citation type="submission" date="2018-06" db="EMBL/GenBank/DDBJ databases">
        <title>Genomic Encyclopedia of Archaeal and Bacterial Type Strains, Phase II (KMG-II): from individual species to whole genera.</title>
        <authorList>
            <person name="Goeker M."/>
        </authorList>
    </citation>
    <scope>NUCLEOTIDE SEQUENCE [LARGE SCALE GENOMIC DNA]</scope>
    <source>
        <strain evidence="3 4">ATCC 29103</strain>
    </source>
</reference>
<proteinExistence type="predicted"/>
<dbReference type="PROSITE" id="PS51257">
    <property type="entry name" value="PROKAR_LIPOPROTEIN"/>
    <property type="match status" value="1"/>
</dbReference>
<dbReference type="PRINTS" id="PR00840">
    <property type="entry name" value="Y06768FAMILY"/>
</dbReference>
<feature type="domain" description="DUF31" evidence="2">
    <location>
        <begin position="292"/>
        <end position="750"/>
    </location>
</feature>
<evidence type="ECO:0000256" key="1">
    <source>
        <dbReference type="SAM" id="SignalP"/>
    </source>
</evidence>
<protein>
    <submittedName>
        <fullName evidence="3">Putative peptidase DUF31</fullName>
    </submittedName>
</protein>
<dbReference type="InterPro" id="IPR022382">
    <property type="entry name" value="Mycoplasma_peptidase_DUF31"/>
</dbReference>
<accession>A0A318U521</accession>
<dbReference type="AlphaFoldDB" id="A0A318U521"/>
<dbReference type="InterPro" id="IPR022381">
    <property type="entry name" value="Uncharacterised_MG067"/>
</dbReference>
<evidence type="ECO:0000259" key="2">
    <source>
        <dbReference type="Pfam" id="PF01732"/>
    </source>
</evidence>
<gene>
    <name evidence="3" type="ORF">BCF88_10655</name>
</gene>
<evidence type="ECO:0000313" key="3">
    <source>
        <dbReference type="EMBL" id="PYF43076.1"/>
    </source>
</evidence>
<name>A0A318U521_9BACT</name>
<dbReference type="Proteomes" id="UP000247715">
    <property type="component" value="Unassembled WGS sequence"/>
</dbReference>
<dbReference type="Pfam" id="PF01732">
    <property type="entry name" value="Mycop_pep_DUF31"/>
    <property type="match status" value="1"/>
</dbReference>
<feature type="signal peptide" evidence="1">
    <location>
        <begin position="1"/>
        <end position="25"/>
    </location>
</feature>
<dbReference type="EMBL" id="QKLP01000006">
    <property type="protein sequence ID" value="PYF43076.1"/>
    <property type="molecule type" value="Genomic_DNA"/>
</dbReference>
<comment type="caution">
    <text evidence="3">The sequence shown here is derived from an EMBL/GenBank/DDBJ whole genome shotgun (WGS) entry which is preliminary data.</text>
</comment>
<keyword evidence="1" id="KW-0732">Signal</keyword>
<organism evidence="3 4">
    <name type="scientific">Metamycoplasma alkalescens</name>
    <dbReference type="NCBI Taxonomy" id="45363"/>
    <lineage>
        <taxon>Bacteria</taxon>
        <taxon>Bacillati</taxon>
        <taxon>Mycoplasmatota</taxon>
        <taxon>Mycoplasmoidales</taxon>
        <taxon>Metamycoplasmataceae</taxon>
        <taxon>Metamycoplasma</taxon>
    </lineage>
</organism>
<dbReference type="NCBIfam" id="NF045841">
    <property type="entry name" value="Ig_SerProt_MIP"/>
    <property type="match status" value="1"/>
</dbReference>
<sequence>MQFKSKNRKKFLFLFSIFISTSAFILFSCKQNKVNNDQDNVNKEILNYSDEEFEKDFKNLTQSPNFEDHLILKFKNSLEKINVNEISWLQLKNHLNNLVIQAKNEDLNKKIGFSLVDIILVPNNHQINEPKIKVLLTNKKTKKSFEYVFELKKISNQNHQINNSNIDLDKYISYPHNKRFLHDNNEYLKILRNYLSSSMGIKNWHELRKNVVANEKQVKEFNKKAALVNQDSYENLAYKGFTIPSYDKKSNVKGLELFEGLEIGKIPSWVDSLDKKGDDVYKTIGLARKIVNQKYLDIAKQTFSINLTRKNDFKKEIDQIKQNLDLWNKEDAKEKFEQLRNEEIKKLEFDKKNIEEYWNEKIKNTQDHLSRQNLENEKEKNLKAINDKIQYFKKLTLDVEKEILRKKIVEFEKMTKENIHSISENGTMWILDYQLSDNGYPTKWYFGTNSHVARALVDNLTSFSITKINNNLEIGQTLNLSRLDEKITTFYFNDKKAIKKVFDGIGYLNKKPFEFLIPEQKKKFQDYEAFADFAVFEVDFSQIKKLYASSNQKDVTAKYEEYDQKNFAQNLAKEITNDYANQTNKHIKFRKNSYLKDYKNIDYPLQGNNPSDLEYLYAVGWPRSTGDFYLDKKAQGFDIEWARQSLSLWFNTDFSYYNKEIQKQEFDLNNKIDQGNFLSYNVGYRSFINKPGIVDTFIAAPKFGDGFYELNGKKYINMTLGYVPRYYAPIAGASGSSIRNQDNELVSIYYSTNNGARAGLSAAFRSEGFDYQGLYGKYNLPQYDLIYGGGKDQKNSYRDALKNLYPDLKTNLFKNGLEKGFEEYKFGNILTLKDIE</sequence>
<evidence type="ECO:0000313" key="4">
    <source>
        <dbReference type="Proteomes" id="UP000247715"/>
    </source>
</evidence>
<feature type="chain" id="PRO_5016359479" evidence="1">
    <location>
        <begin position="26"/>
        <end position="836"/>
    </location>
</feature>